<organism evidence="1 2">
    <name type="scientific">Neisseria lisongii</name>
    <dbReference type="NCBI Taxonomy" id="2912188"/>
    <lineage>
        <taxon>Bacteria</taxon>
        <taxon>Pseudomonadati</taxon>
        <taxon>Pseudomonadota</taxon>
        <taxon>Betaproteobacteria</taxon>
        <taxon>Neisseriales</taxon>
        <taxon>Neisseriaceae</taxon>
        <taxon>Neisseria</taxon>
    </lineage>
</organism>
<proteinExistence type="predicted"/>
<dbReference type="SUPFAM" id="SSF56784">
    <property type="entry name" value="HAD-like"/>
    <property type="match status" value="1"/>
</dbReference>
<name>A0AAW5AU94_9NEIS</name>
<dbReference type="InterPro" id="IPR023214">
    <property type="entry name" value="HAD_sf"/>
</dbReference>
<dbReference type="Gene3D" id="3.40.50.1000">
    <property type="entry name" value="HAD superfamily/HAD-like"/>
    <property type="match status" value="1"/>
</dbReference>
<comment type="caution">
    <text evidence="1">The sequence shown here is derived from an EMBL/GenBank/DDBJ whole genome shotgun (WGS) entry which is preliminary data.</text>
</comment>
<dbReference type="AlphaFoldDB" id="A0AAW5AU94"/>
<dbReference type="Proteomes" id="UP001201397">
    <property type="component" value="Unassembled WGS sequence"/>
</dbReference>
<protein>
    <submittedName>
        <fullName evidence="1">Uncharacterized protein</fullName>
    </submittedName>
</protein>
<sequence length="206" mass="24316">MKLAEVPQHSILLIDLDNTLVFTNKANNLAYKTALYRTKYGYLIYENLVEEFNGIDHSLRITEEKIWEAYIKYQSNNSIKEHIKQSILSAIKIKKEIYAQFLYFTEPNKLIIDFLNNHKKSILVTKSSQTRANETLSYYNLSDCFQERVFCHSSKFKYPYAIDYLYRNSIVLDNFSMNNIYIIDDDLCELENAMAYGIPKEHIFIP</sequence>
<accession>A0AAW5AU94</accession>
<evidence type="ECO:0000313" key="2">
    <source>
        <dbReference type="Proteomes" id="UP001201397"/>
    </source>
</evidence>
<evidence type="ECO:0000313" key="1">
    <source>
        <dbReference type="EMBL" id="MCF7530590.1"/>
    </source>
</evidence>
<dbReference type="Gene3D" id="1.10.150.520">
    <property type="match status" value="1"/>
</dbReference>
<dbReference type="InterPro" id="IPR036412">
    <property type="entry name" value="HAD-like_sf"/>
</dbReference>
<reference evidence="1" key="1">
    <citation type="submission" date="2022-01" db="EMBL/GenBank/DDBJ databases">
        <title>Neisseria sp. ZJ104.</title>
        <authorList>
            <person name="Yang C."/>
        </authorList>
    </citation>
    <scope>NUCLEOTIDE SEQUENCE</scope>
    <source>
        <strain evidence="1">ZJ104</strain>
    </source>
</reference>
<dbReference type="EMBL" id="JAKKDL010000022">
    <property type="protein sequence ID" value="MCF7530590.1"/>
    <property type="molecule type" value="Genomic_DNA"/>
</dbReference>
<gene>
    <name evidence="1" type="ORF">L4H06_10190</name>
</gene>
<dbReference type="RefSeq" id="WP_237093384.1">
    <property type="nucleotide sequence ID" value="NZ_JAKKDL010000022.1"/>
</dbReference>